<dbReference type="Gene3D" id="3.40.50.1000">
    <property type="entry name" value="HAD superfamily/HAD-like"/>
    <property type="match status" value="1"/>
</dbReference>
<comment type="caution">
    <text evidence="1">The sequence shown here is derived from an EMBL/GenBank/DDBJ whole genome shotgun (WGS) entry which is preliminary data.</text>
</comment>
<accession>A0A9P3USP5</accession>
<dbReference type="SUPFAM" id="SSF56784">
    <property type="entry name" value="HAD-like"/>
    <property type="match status" value="1"/>
</dbReference>
<dbReference type="NCBIfam" id="TIGR01685">
    <property type="entry name" value="MDP-1"/>
    <property type="match status" value="1"/>
</dbReference>
<dbReference type="NCBIfam" id="TIGR01681">
    <property type="entry name" value="HAD-SF-IIIC"/>
    <property type="match status" value="1"/>
</dbReference>
<dbReference type="PANTHER" id="PTHR17901:SF14">
    <property type="entry name" value="MAGNESIUM-DEPENDENT PHOSPHATASE 1"/>
    <property type="match status" value="1"/>
</dbReference>
<dbReference type="InterPro" id="IPR010033">
    <property type="entry name" value="HAD_SF_ppase_IIIC"/>
</dbReference>
<dbReference type="OrthoDB" id="2865258at2759"/>
<evidence type="ECO:0000313" key="1">
    <source>
        <dbReference type="EMBL" id="GLB42715.1"/>
    </source>
</evidence>
<name>A0A9P3USP5_LYOSH</name>
<dbReference type="GO" id="GO:0003993">
    <property type="term" value="F:acid phosphatase activity"/>
    <property type="evidence" value="ECO:0007669"/>
    <property type="project" value="TreeGrafter"/>
</dbReference>
<dbReference type="SFLD" id="SFLDS00003">
    <property type="entry name" value="Haloacid_Dehalogenase"/>
    <property type="match status" value="1"/>
</dbReference>
<protein>
    <submittedName>
        <fullName evidence="1">Acid Phosphatase</fullName>
    </submittedName>
</protein>
<organism evidence="1 2">
    <name type="scientific">Lyophyllum shimeji</name>
    <name type="common">Hon-shimeji</name>
    <name type="synonym">Tricholoma shimeji</name>
    <dbReference type="NCBI Taxonomy" id="47721"/>
    <lineage>
        <taxon>Eukaryota</taxon>
        <taxon>Fungi</taxon>
        <taxon>Dikarya</taxon>
        <taxon>Basidiomycota</taxon>
        <taxon>Agaricomycotina</taxon>
        <taxon>Agaricomycetes</taxon>
        <taxon>Agaricomycetidae</taxon>
        <taxon>Agaricales</taxon>
        <taxon>Tricholomatineae</taxon>
        <taxon>Lyophyllaceae</taxon>
        <taxon>Lyophyllum</taxon>
    </lineage>
</organism>
<gene>
    <name evidence="1" type="ORF">LshimejAT787_1201640</name>
</gene>
<evidence type="ECO:0000313" key="2">
    <source>
        <dbReference type="Proteomes" id="UP001063166"/>
    </source>
</evidence>
<dbReference type="Proteomes" id="UP001063166">
    <property type="component" value="Unassembled WGS sequence"/>
</dbReference>
<dbReference type="Pfam" id="PF12689">
    <property type="entry name" value="Acid_PPase"/>
    <property type="match status" value="1"/>
</dbReference>
<dbReference type="PANTHER" id="PTHR17901">
    <property type="entry name" value="MAGNESIUM-DEPENDENT PHOSPHATASE 1 MDP1"/>
    <property type="match status" value="1"/>
</dbReference>
<dbReference type="SFLD" id="SFLDG01129">
    <property type="entry name" value="C1.5:_HAD__Beta-PGM__Phosphata"/>
    <property type="match status" value="1"/>
</dbReference>
<dbReference type="InterPro" id="IPR023214">
    <property type="entry name" value="HAD_sf"/>
</dbReference>
<reference evidence="1" key="1">
    <citation type="submission" date="2022-07" db="EMBL/GenBank/DDBJ databases">
        <title>The genome of Lyophyllum shimeji provides insight into the initial evolution of ectomycorrhizal fungal genome.</title>
        <authorList>
            <person name="Kobayashi Y."/>
            <person name="Shibata T."/>
            <person name="Hirakawa H."/>
            <person name="Shigenobu S."/>
            <person name="Nishiyama T."/>
            <person name="Yamada A."/>
            <person name="Hasebe M."/>
            <person name="Kawaguchi M."/>
        </authorList>
    </citation>
    <scope>NUCLEOTIDE SEQUENCE</scope>
    <source>
        <strain evidence="1">AT787</strain>
    </source>
</reference>
<dbReference type="SFLD" id="SFLDG01131">
    <property type="entry name" value="C1.5.2:_MDP_Like"/>
    <property type="match status" value="1"/>
</dbReference>
<dbReference type="AlphaFoldDB" id="A0A9P3USP5"/>
<sequence length="178" mass="20698">MSLRLPKLVVFDLDYTLWDLWIDTHVTGPLRRNKNDLNEILDKYDEKISFYRDVPDILHRLRTAGVMIAACSRTEAPRLAQQALGLLLVPPKRGDDEVMLAIDFFDQLEIYPGSKITHFKKLHEKTGIPYSEMLFFDDEHRNSEVEELGVTFFLVPRGLSHDAFEKGLAKWRTRHADD</sequence>
<proteinExistence type="predicted"/>
<dbReference type="InterPro" id="IPR010036">
    <property type="entry name" value="MDP_1_eu_arc"/>
</dbReference>
<keyword evidence="2" id="KW-1185">Reference proteome</keyword>
<dbReference type="EMBL" id="BRPK01000012">
    <property type="protein sequence ID" value="GLB42715.1"/>
    <property type="molecule type" value="Genomic_DNA"/>
</dbReference>
<dbReference type="InterPro" id="IPR036412">
    <property type="entry name" value="HAD-like_sf"/>
</dbReference>